<protein>
    <submittedName>
        <fullName evidence="2">Membrane protein</fullName>
    </submittedName>
</protein>
<proteinExistence type="predicted"/>
<keyword evidence="1" id="KW-0812">Transmembrane</keyword>
<comment type="caution">
    <text evidence="2">The sequence shown here is derived from an EMBL/GenBank/DDBJ whole genome shotgun (WGS) entry which is preliminary data.</text>
</comment>
<accession>A0A8J3Z5B5</accession>
<dbReference type="InterPro" id="IPR009200">
    <property type="entry name" value="DUF1269_membrane"/>
</dbReference>
<evidence type="ECO:0000313" key="2">
    <source>
        <dbReference type="EMBL" id="GIJ55575.1"/>
    </source>
</evidence>
<sequence length="161" mass="17025">MSELIIIGYDDHDTAERAYEKVQSLRSTHIVELAGLAVVTVDSDGKSHVDTPGKQVTDSALSGALFGMIFGVLFVVPFAGMIVGGAIGALMGRLAKSGINASFRERIDTLLAPGRGAVVIMAKRITQDKFSDAMRPFGGEVLQTSLSNEDERELVEGLAGS</sequence>
<keyword evidence="3" id="KW-1185">Reference proteome</keyword>
<feature type="transmembrane region" description="Helical" evidence="1">
    <location>
        <begin position="64"/>
        <end position="90"/>
    </location>
</feature>
<dbReference type="Pfam" id="PF06897">
    <property type="entry name" value="DUF1269"/>
    <property type="match status" value="1"/>
</dbReference>
<gene>
    <name evidence="2" type="ORF">Vau01_030910</name>
</gene>
<evidence type="ECO:0000313" key="3">
    <source>
        <dbReference type="Proteomes" id="UP000612585"/>
    </source>
</evidence>
<evidence type="ECO:0000256" key="1">
    <source>
        <dbReference type="SAM" id="Phobius"/>
    </source>
</evidence>
<keyword evidence="1" id="KW-0472">Membrane</keyword>
<keyword evidence="1" id="KW-1133">Transmembrane helix</keyword>
<dbReference type="Proteomes" id="UP000612585">
    <property type="component" value="Unassembled WGS sequence"/>
</dbReference>
<dbReference type="AlphaFoldDB" id="A0A8J3Z5B5"/>
<reference evidence="2" key="1">
    <citation type="submission" date="2021-01" db="EMBL/GenBank/DDBJ databases">
        <title>Whole genome shotgun sequence of Virgisporangium aurantiacum NBRC 16421.</title>
        <authorList>
            <person name="Komaki H."/>
            <person name="Tamura T."/>
        </authorList>
    </citation>
    <scope>NUCLEOTIDE SEQUENCE</scope>
    <source>
        <strain evidence="2">NBRC 16421</strain>
    </source>
</reference>
<name>A0A8J3Z5B5_9ACTN</name>
<organism evidence="2 3">
    <name type="scientific">Virgisporangium aurantiacum</name>
    <dbReference type="NCBI Taxonomy" id="175570"/>
    <lineage>
        <taxon>Bacteria</taxon>
        <taxon>Bacillati</taxon>
        <taxon>Actinomycetota</taxon>
        <taxon>Actinomycetes</taxon>
        <taxon>Micromonosporales</taxon>
        <taxon>Micromonosporaceae</taxon>
        <taxon>Virgisporangium</taxon>
    </lineage>
</organism>
<dbReference type="EMBL" id="BOPG01000019">
    <property type="protein sequence ID" value="GIJ55575.1"/>
    <property type="molecule type" value="Genomic_DNA"/>
</dbReference>
<dbReference type="RefSeq" id="WP_203992580.1">
    <property type="nucleotide sequence ID" value="NZ_BOPG01000019.1"/>
</dbReference>